<evidence type="ECO:0000256" key="3">
    <source>
        <dbReference type="ARBA" id="ARBA00022989"/>
    </source>
</evidence>
<feature type="domain" description="GAIN-B" evidence="8">
    <location>
        <begin position="539"/>
        <end position="696"/>
    </location>
</feature>
<dbReference type="InterPro" id="IPR046338">
    <property type="entry name" value="GAIN_dom_sf"/>
</dbReference>
<evidence type="ECO:0000256" key="1">
    <source>
        <dbReference type="ARBA" id="ARBA00004370"/>
    </source>
</evidence>
<gene>
    <name evidence="9" type="ORF">PROFUN_11498</name>
</gene>
<name>A0A2P6N9X7_9EUKA</name>
<accession>A0A2P6N9X7</accession>
<dbReference type="InterPro" id="IPR050122">
    <property type="entry name" value="RTK"/>
</dbReference>
<dbReference type="Gene3D" id="2.60.220.50">
    <property type="match status" value="1"/>
</dbReference>
<dbReference type="GO" id="GO:0005886">
    <property type="term" value="C:plasma membrane"/>
    <property type="evidence" value="ECO:0007669"/>
    <property type="project" value="TreeGrafter"/>
</dbReference>
<keyword evidence="3 6" id="KW-1133">Transmembrane helix</keyword>
<dbReference type="GO" id="GO:0005524">
    <property type="term" value="F:ATP binding"/>
    <property type="evidence" value="ECO:0007669"/>
    <property type="project" value="InterPro"/>
</dbReference>
<dbReference type="SUPFAM" id="SSF56112">
    <property type="entry name" value="Protein kinase-like (PK-like)"/>
    <property type="match status" value="1"/>
</dbReference>
<evidence type="ECO:0000256" key="2">
    <source>
        <dbReference type="ARBA" id="ARBA00022692"/>
    </source>
</evidence>
<reference evidence="9 10" key="1">
    <citation type="journal article" date="2018" name="Genome Biol. Evol.">
        <title>Multiple Roots of Fruiting Body Formation in Amoebozoa.</title>
        <authorList>
            <person name="Hillmann F."/>
            <person name="Forbes G."/>
            <person name="Novohradska S."/>
            <person name="Ferling I."/>
            <person name="Riege K."/>
            <person name="Groth M."/>
            <person name="Westermann M."/>
            <person name="Marz M."/>
            <person name="Spaller T."/>
            <person name="Winckler T."/>
            <person name="Schaap P."/>
            <person name="Glockner G."/>
        </authorList>
    </citation>
    <scope>NUCLEOTIDE SEQUENCE [LARGE SCALE GENOMIC DNA]</scope>
    <source>
        <strain evidence="9 10">Jena</strain>
    </source>
</reference>
<dbReference type="InterPro" id="IPR057244">
    <property type="entry name" value="GAIN_B"/>
</dbReference>
<evidence type="ECO:0000256" key="5">
    <source>
        <dbReference type="ARBA" id="ARBA00023157"/>
    </source>
</evidence>
<evidence type="ECO:0000259" key="8">
    <source>
        <dbReference type="PROSITE" id="PS50221"/>
    </source>
</evidence>
<dbReference type="PANTHER" id="PTHR24416:SF611">
    <property type="entry name" value="TYROSINE-PROTEIN KINASE TRANSMEMBRANE RECEPTOR ROR"/>
    <property type="match status" value="1"/>
</dbReference>
<dbReference type="Pfam" id="PF07714">
    <property type="entry name" value="PK_Tyr_Ser-Thr"/>
    <property type="match status" value="1"/>
</dbReference>
<dbReference type="GO" id="GO:0004714">
    <property type="term" value="F:transmembrane receptor protein tyrosine kinase activity"/>
    <property type="evidence" value="ECO:0007669"/>
    <property type="project" value="TreeGrafter"/>
</dbReference>
<evidence type="ECO:0000313" key="10">
    <source>
        <dbReference type="Proteomes" id="UP000241769"/>
    </source>
</evidence>
<evidence type="ECO:0000256" key="4">
    <source>
        <dbReference type="ARBA" id="ARBA00023136"/>
    </source>
</evidence>
<sequence>MSLTSTDPLATTAAMDTSYYSMPPRSTSQTGGFPSRGFRTIIQNSGTNIVVWPIDTSLWTSKKRNATVQLSYGSSAWSFTFQVTRRTLNQLQCKQSSPSVSPPNVNCYLGYTGADTTFYDATLRFKSDSIDASYNWPVLNVTNGGLNQTFNLSLNSVPRGPSPIKFHTWIEYDSYTTDVSLNRYPQKNYLSGNIHVVEAIVTFSQNLDSTTSVSIPSDTACERGYCLVTSVSNANWLDTTDHTGDDASIMLVFNPTDSIPIFSQSFDVSPSDGDHIISFYLLNLLCTQGGFANPNLNLTVTSGVHQYVFPLGELRMYNHPVWQYFSFPVRSNGPHIVMNLTDSVLDTNGNDFAIDDISIYSVVDAFTLSRDMSIRDASCDTSHKTLKFKGEFERDANFSVNELSVTQSPCGNGSDSSSSCSLSLQGYDADNVTLSVEYFGWQTSLHINCSYLSSSTTTSSTTTSSTTTSSTTTASSTIYTSVNADVALQVINNLKTNPNKTIDESTARNLMTSLASNGTSTSLSNTITTLGVVLMRGRENFNVSVGGISLSGVRVDGSSGNVSLKADAVRVNVGGDLVKEILQGGQRASVLLSTTANNALSSLSQTPLYSDIIGLSVTDSDGNEISVKNTRNPILLTIIPSLPLPPSSDYNCMYFDEISNSWDNVTTISTANNETVICSTNHLTNFSVGVVPKVVPISQREEKSSTPLIYIVAPAVAGACLLILLSLVIVFLVLRKKKRQSGASEIELGVKGHKHEKNSIRVGDVIAGRVYIGYPDTGSFVALKRTTGADSQKNDRELNAYLKLRHPNIVQFLSTYTDDHDYLVLGHMPSGSLFDYAKKGCDDHSLTRVIIDVASALRYMEEMNMVHCNLTASSVLLYQEGGDLRGKVCSFGSCCSPCTIEEKQVRQLALRWTAPEVLKEGRCTVQSDVWSFGIMIYECMEGGAIPYCDSEEDDVRVQISKSEGPTPSHTWSSPYPNIFRECVKERKRRANIRTVLKMLMEDVPQDSEKGSTKEVVFDENQYQTDALMTTNSNGMYVAATKSNPFHEK</sequence>
<dbReference type="AlphaFoldDB" id="A0A2P6N9X7"/>
<proteinExistence type="predicted"/>
<feature type="domain" description="Protein kinase" evidence="7">
    <location>
        <begin position="756"/>
        <end position="1003"/>
    </location>
</feature>
<dbReference type="GO" id="GO:0007169">
    <property type="term" value="P:cell surface receptor protein tyrosine kinase signaling pathway"/>
    <property type="evidence" value="ECO:0007669"/>
    <property type="project" value="TreeGrafter"/>
</dbReference>
<evidence type="ECO:0000256" key="6">
    <source>
        <dbReference type="SAM" id="Phobius"/>
    </source>
</evidence>
<dbReference type="InterPro" id="IPR001245">
    <property type="entry name" value="Ser-Thr/Tyr_kinase_cat_dom"/>
</dbReference>
<dbReference type="EMBL" id="MDYQ01000139">
    <property type="protein sequence ID" value="PRP80758.1"/>
    <property type="molecule type" value="Genomic_DNA"/>
</dbReference>
<dbReference type="STRING" id="1890364.A0A2P6N9X7"/>
<dbReference type="InParanoid" id="A0A2P6N9X7"/>
<keyword evidence="5" id="KW-1015">Disulfide bond</keyword>
<keyword evidence="4 6" id="KW-0472">Membrane</keyword>
<dbReference type="InterPro" id="IPR011009">
    <property type="entry name" value="Kinase-like_dom_sf"/>
</dbReference>
<protein>
    <submittedName>
        <fullName evidence="9">Tyrosine-protein kinase FRK-like</fullName>
    </submittedName>
</protein>
<keyword evidence="9" id="KW-0808">Transferase</keyword>
<feature type="transmembrane region" description="Helical" evidence="6">
    <location>
        <begin position="708"/>
        <end position="734"/>
    </location>
</feature>
<organism evidence="9 10">
    <name type="scientific">Planoprotostelium fungivorum</name>
    <dbReference type="NCBI Taxonomy" id="1890364"/>
    <lineage>
        <taxon>Eukaryota</taxon>
        <taxon>Amoebozoa</taxon>
        <taxon>Evosea</taxon>
        <taxon>Variosea</taxon>
        <taxon>Cavosteliida</taxon>
        <taxon>Cavosteliaceae</taxon>
        <taxon>Planoprotostelium</taxon>
    </lineage>
</organism>
<dbReference type="PROSITE" id="PS50221">
    <property type="entry name" value="GAIN_B"/>
    <property type="match status" value="1"/>
</dbReference>
<evidence type="ECO:0000259" key="7">
    <source>
        <dbReference type="PROSITE" id="PS50011"/>
    </source>
</evidence>
<comment type="subcellular location">
    <subcellularLocation>
        <location evidence="1">Membrane</location>
    </subcellularLocation>
</comment>
<dbReference type="Proteomes" id="UP000241769">
    <property type="component" value="Unassembled WGS sequence"/>
</dbReference>
<comment type="caution">
    <text evidence="9">The sequence shown here is derived from an EMBL/GenBank/DDBJ whole genome shotgun (WGS) entry which is preliminary data.</text>
</comment>
<dbReference type="Gene3D" id="1.10.510.10">
    <property type="entry name" value="Transferase(Phosphotransferase) domain 1"/>
    <property type="match status" value="1"/>
</dbReference>
<dbReference type="PRINTS" id="PR00109">
    <property type="entry name" value="TYRKINASE"/>
</dbReference>
<keyword evidence="9" id="KW-0418">Kinase</keyword>
<dbReference type="PANTHER" id="PTHR24416">
    <property type="entry name" value="TYROSINE-PROTEIN KINASE RECEPTOR"/>
    <property type="match status" value="1"/>
</dbReference>
<dbReference type="InterPro" id="IPR000719">
    <property type="entry name" value="Prot_kinase_dom"/>
</dbReference>
<dbReference type="PROSITE" id="PS50011">
    <property type="entry name" value="PROTEIN_KINASE_DOM"/>
    <property type="match status" value="1"/>
</dbReference>
<evidence type="ECO:0000313" key="9">
    <source>
        <dbReference type="EMBL" id="PRP80758.1"/>
    </source>
</evidence>
<keyword evidence="10" id="KW-1185">Reference proteome</keyword>
<keyword evidence="2 6" id="KW-0812">Transmembrane</keyword>
<dbReference type="GO" id="GO:0043235">
    <property type="term" value="C:receptor complex"/>
    <property type="evidence" value="ECO:0007669"/>
    <property type="project" value="TreeGrafter"/>
</dbReference>